<dbReference type="SUPFAM" id="SSF55469">
    <property type="entry name" value="FMN-dependent nitroreductase-like"/>
    <property type="match status" value="1"/>
</dbReference>
<dbReference type="Pfam" id="PF00881">
    <property type="entry name" value="Nitroreductase"/>
    <property type="match status" value="2"/>
</dbReference>
<dbReference type="InterPro" id="IPR000415">
    <property type="entry name" value="Nitroreductase-like"/>
</dbReference>
<feature type="domain" description="Nitroreductase" evidence="3">
    <location>
        <begin position="9"/>
        <end position="56"/>
    </location>
</feature>
<keyword evidence="2" id="KW-0560">Oxidoreductase</keyword>
<dbReference type="PANTHER" id="PTHR43673">
    <property type="entry name" value="NAD(P)H NITROREDUCTASE YDGI-RELATED"/>
    <property type="match status" value="1"/>
</dbReference>
<protein>
    <recommendedName>
        <fullName evidence="3">Nitroreductase domain-containing protein</fullName>
    </recommendedName>
</protein>
<dbReference type="EMBL" id="LAZR01025277">
    <property type="protein sequence ID" value="KKL72429.1"/>
    <property type="molecule type" value="Genomic_DNA"/>
</dbReference>
<dbReference type="AlphaFoldDB" id="A0A0F9EEQ1"/>
<evidence type="ECO:0000259" key="3">
    <source>
        <dbReference type="Pfam" id="PF00881"/>
    </source>
</evidence>
<evidence type="ECO:0000256" key="1">
    <source>
        <dbReference type="ARBA" id="ARBA00007118"/>
    </source>
</evidence>
<dbReference type="InterPro" id="IPR029479">
    <property type="entry name" value="Nitroreductase"/>
</dbReference>
<sequence>MEFKQVVGRRRSIRFFEPDKQVEREKIQTILEAARLASCAVNAQWLRAIVVERAKLPRETLDTLKTPVSANNLEFAPVHIYFYADLGAVPRTRGATLKELVDVGALAPSHGWSHKFVDEFVWPQILEPMSKNPAMASVGAVTDCGVAMSQAMLAAFDEGLGACFSAFNPGVAKQAFGVPDDWIPVYVMLVGYPAESWEAGGQRPRPPFEELYFEGEYGTPFKRDEKVVKRLKDEGMIQAPAPLPGRQEEIRKLAERFGLPL</sequence>
<dbReference type="GO" id="GO:0016491">
    <property type="term" value="F:oxidoreductase activity"/>
    <property type="evidence" value="ECO:0007669"/>
    <property type="project" value="UniProtKB-KW"/>
</dbReference>
<feature type="domain" description="Nitroreductase" evidence="3">
    <location>
        <begin position="132"/>
        <end position="192"/>
    </location>
</feature>
<dbReference type="Gene3D" id="3.40.109.10">
    <property type="entry name" value="NADH Oxidase"/>
    <property type="match status" value="1"/>
</dbReference>
<comment type="caution">
    <text evidence="4">The sequence shown here is derived from an EMBL/GenBank/DDBJ whole genome shotgun (WGS) entry which is preliminary data.</text>
</comment>
<name>A0A0F9EEQ1_9ZZZZ</name>
<proteinExistence type="inferred from homology"/>
<gene>
    <name evidence="4" type="ORF">LCGC14_2085000</name>
</gene>
<organism evidence="4">
    <name type="scientific">marine sediment metagenome</name>
    <dbReference type="NCBI Taxonomy" id="412755"/>
    <lineage>
        <taxon>unclassified sequences</taxon>
        <taxon>metagenomes</taxon>
        <taxon>ecological metagenomes</taxon>
    </lineage>
</organism>
<evidence type="ECO:0000256" key="2">
    <source>
        <dbReference type="ARBA" id="ARBA00023002"/>
    </source>
</evidence>
<accession>A0A0F9EEQ1</accession>
<evidence type="ECO:0000313" key="4">
    <source>
        <dbReference type="EMBL" id="KKL72429.1"/>
    </source>
</evidence>
<reference evidence="4" key="1">
    <citation type="journal article" date="2015" name="Nature">
        <title>Complex archaea that bridge the gap between prokaryotes and eukaryotes.</title>
        <authorList>
            <person name="Spang A."/>
            <person name="Saw J.H."/>
            <person name="Jorgensen S.L."/>
            <person name="Zaremba-Niedzwiedzka K."/>
            <person name="Martijn J."/>
            <person name="Lind A.E."/>
            <person name="van Eijk R."/>
            <person name="Schleper C."/>
            <person name="Guy L."/>
            <person name="Ettema T.J."/>
        </authorList>
    </citation>
    <scope>NUCLEOTIDE SEQUENCE</scope>
</reference>
<dbReference type="PANTHER" id="PTHR43673:SF10">
    <property type="entry name" value="NADH DEHYDROGENASE_NAD(P)H NITROREDUCTASE XCC3605-RELATED"/>
    <property type="match status" value="1"/>
</dbReference>
<comment type="similarity">
    <text evidence="1">Belongs to the nitroreductase family.</text>
</comment>